<evidence type="ECO:0000313" key="1">
    <source>
        <dbReference type="EMBL" id="CUU26195.1"/>
    </source>
</evidence>
<reference evidence="2" key="1">
    <citation type="submission" date="2015-11" db="EMBL/GenBank/DDBJ databases">
        <authorList>
            <person name="Blom J."/>
        </authorList>
    </citation>
    <scope>NUCLEOTIDE SEQUENCE [LARGE SCALE GENOMIC DNA]</scope>
    <source>
        <plasmid evidence="2">pEM01</plasmid>
    </source>
</reference>
<protein>
    <submittedName>
        <fullName evidence="1">Uncharacterized protein</fullName>
    </submittedName>
</protein>
<proteinExistence type="predicted"/>
<evidence type="ECO:0000313" key="2">
    <source>
        <dbReference type="Proteomes" id="UP000059419"/>
    </source>
</evidence>
<dbReference type="Proteomes" id="UP000059419">
    <property type="component" value="Plasmid pEM01"/>
</dbReference>
<keyword evidence="2" id="KW-1185">Reference proteome</keyword>
<organism evidence="1 2">
    <name type="scientific">Duffyella gerundensis</name>
    <dbReference type="NCBI Taxonomy" id="1619313"/>
    <lineage>
        <taxon>Bacteria</taxon>
        <taxon>Pseudomonadati</taxon>
        <taxon>Pseudomonadota</taxon>
        <taxon>Gammaproteobacteria</taxon>
        <taxon>Enterobacterales</taxon>
        <taxon>Erwiniaceae</taxon>
        <taxon>Duffyella</taxon>
    </lineage>
</organism>
<name>A0A0U5LBW3_9GAMM</name>
<sequence>MEVGMYISDEEKGNRLIGQAAMHLIFGRQDVTVSSLLAELKLMAENESDDDVLMQMHETRRWLAGYRCLSSLSPERAGWLDDKISASFGLAMQSDE</sequence>
<gene>
    <name evidence="1" type="ORF">EM595_p0499</name>
</gene>
<dbReference type="PATRIC" id="fig|1619313.3.peg.4128"/>
<accession>A0A0U5LBW3</accession>
<geneLocation type="plasmid" evidence="2">
    <name>pEM01</name>
</geneLocation>
<dbReference type="EMBL" id="LN907828">
    <property type="protein sequence ID" value="CUU26195.1"/>
    <property type="molecule type" value="Genomic_DNA"/>
</dbReference>
<dbReference type="KEGG" id="ege:EM595_p0499"/>
<dbReference type="AlphaFoldDB" id="A0A0U5LBW3"/>